<feature type="region of interest" description="Disordered" evidence="1">
    <location>
        <begin position="1"/>
        <end position="155"/>
    </location>
</feature>
<name>A0A3A2ZIG6_9EURO</name>
<protein>
    <recommendedName>
        <fullName evidence="4">Myb-like domain-containing protein</fullName>
    </recommendedName>
</protein>
<comment type="caution">
    <text evidence="2">The sequence shown here is derived from an EMBL/GenBank/DDBJ whole genome shotgun (WGS) entry which is preliminary data.</text>
</comment>
<reference evidence="3" key="1">
    <citation type="submission" date="2017-02" db="EMBL/GenBank/DDBJ databases">
        <authorList>
            <person name="Tafer H."/>
            <person name="Lopandic K."/>
        </authorList>
    </citation>
    <scope>NUCLEOTIDE SEQUENCE [LARGE SCALE GENOMIC DNA]</scope>
    <source>
        <strain evidence="3">CBS 366.77</strain>
    </source>
</reference>
<evidence type="ECO:0000313" key="2">
    <source>
        <dbReference type="EMBL" id="RJE22330.1"/>
    </source>
</evidence>
<evidence type="ECO:0000256" key="1">
    <source>
        <dbReference type="SAM" id="MobiDB-lite"/>
    </source>
</evidence>
<proteinExistence type="predicted"/>
<dbReference type="AlphaFoldDB" id="A0A3A2ZIG6"/>
<gene>
    <name evidence="2" type="ORF">PHISCL_05338</name>
</gene>
<dbReference type="OrthoDB" id="5334491at2759"/>
<keyword evidence="3" id="KW-1185">Reference proteome</keyword>
<dbReference type="EMBL" id="MVGC01000174">
    <property type="protein sequence ID" value="RJE22330.1"/>
    <property type="molecule type" value="Genomic_DNA"/>
</dbReference>
<dbReference type="Proteomes" id="UP000266188">
    <property type="component" value="Unassembled WGS sequence"/>
</dbReference>
<organism evidence="2 3">
    <name type="scientific">Aspergillus sclerotialis</name>
    <dbReference type="NCBI Taxonomy" id="2070753"/>
    <lineage>
        <taxon>Eukaryota</taxon>
        <taxon>Fungi</taxon>
        <taxon>Dikarya</taxon>
        <taxon>Ascomycota</taxon>
        <taxon>Pezizomycotina</taxon>
        <taxon>Eurotiomycetes</taxon>
        <taxon>Eurotiomycetidae</taxon>
        <taxon>Eurotiales</taxon>
        <taxon>Aspergillaceae</taxon>
        <taxon>Aspergillus</taxon>
        <taxon>Aspergillus subgen. Polypaecilum</taxon>
    </lineage>
</organism>
<accession>A0A3A2ZIG6</accession>
<evidence type="ECO:0008006" key="4">
    <source>
        <dbReference type="Google" id="ProtNLM"/>
    </source>
</evidence>
<feature type="compositionally biased region" description="Polar residues" evidence="1">
    <location>
        <begin position="59"/>
        <end position="71"/>
    </location>
</feature>
<feature type="compositionally biased region" description="Low complexity" evidence="1">
    <location>
        <begin position="7"/>
        <end position="17"/>
    </location>
</feature>
<evidence type="ECO:0000313" key="3">
    <source>
        <dbReference type="Proteomes" id="UP000266188"/>
    </source>
</evidence>
<sequence>MRRPSTRSRFTPTRLFTTPPPSDDDLPSGNGLLGTCRALQSLLNGSPAPSPRRAKPSRLQSPVQIRSTPSTRSRKALTPCSSSKPSPRPRGVNKRRRNTYEEDFDTDTTYRRFSTPKRRRQIPYDLPLGLSHSDFYSLQSPPVSQSPPSPTERKQHDLYRAQSMIDPDAALPSIEEADEMDTSTSNDWSSEDDQRLVELVLDKFRLSRRELDACARHLGKDSASVGQRWRALVGEGNVGLRISRNQPWM</sequence>